<evidence type="ECO:0000313" key="3">
    <source>
        <dbReference type="Proteomes" id="UP000054630"/>
    </source>
</evidence>
<keyword evidence="3" id="KW-1185">Reference proteome</keyword>
<dbReference type="EMBL" id="JYDL01000422">
    <property type="protein sequence ID" value="KRX12413.1"/>
    <property type="molecule type" value="Genomic_DNA"/>
</dbReference>
<sequence>MRPFKWWVVLYLPCIPSILYCIAESEGKSVLDPVARETVASRAIETAAVRSRGMEVIGAGDDERPSASGRPICGSLRSTLRAFPASERPIGGSRGSTPRPLTPALYIGLKGECDTTVLQVLDEPSSLALVGRANVWFPLFCPTNRSDLSHYAVYQQGTTGRRKCRIVFERSAVHRGTSLNDQKIAVRPTFVHERVTTHDNPADLASRRCFLSKLALVALRTQVAPAG</sequence>
<evidence type="ECO:0000313" key="2">
    <source>
        <dbReference type="EMBL" id="KRX12413.1"/>
    </source>
</evidence>
<organism evidence="2 3">
    <name type="scientific">Trichinella nelsoni</name>
    <dbReference type="NCBI Taxonomy" id="6336"/>
    <lineage>
        <taxon>Eukaryota</taxon>
        <taxon>Metazoa</taxon>
        <taxon>Ecdysozoa</taxon>
        <taxon>Nematoda</taxon>
        <taxon>Enoplea</taxon>
        <taxon>Dorylaimia</taxon>
        <taxon>Trichinellida</taxon>
        <taxon>Trichinellidae</taxon>
        <taxon>Trichinella</taxon>
    </lineage>
</organism>
<reference evidence="2 3" key="1">
    <citation type="submission" date="2015-01" db="EMBL/GenBank/DDBJ databases">
        <title>Evolution of Trichinella species and genotypes.</title>
        <authorList>
            <person name="Korhonen P.K."/>
            <person name="Edoardo P."/>
            <person name="Giuseppe L.R."/>
            <person name="Gasser R.B."/>
        </authorList>
    </citation>
    <scope>NUCLEOTIDE SEQUENCE [LARGE SCALE GENOMIC DNA]</scope>
    <source>
        <strain evidence="2">ISS37</strain>
    </source>
</reference>
<feature type="signal peptide" evidence="1">
    <location>
        <begin position="1"/>
        <end position="21"/>
    </location>
</feature>
<keyword evidence="1" id="KW-0732">Signal</keyword>
<protein>
    <recommendedName>
        <fullName evidence="4">Secreted protein</fullName>
    </recommendedName>
</protein>
<evidence type="ECO:0008006" key="4">
    <source>
        <dbReference type="Google" id="ProtNLM"/>
    </source>
</evidence>
<dbReference type="Proteomes" id="UP000054630">
    <property type="component" value="Unassembled WGS sequence"/>
</dbReference>
<proteinExistence type="predicted"/>
<accession>A0A0V0RD23</accession>
<evidence type="ECO:0000256" key="1">
    <source>
        <dbReference type="SAM" id="SignalP"/>
    </source>
</evidence>
<gene>
    <name evidence="2" type="ORF">T07_14131</name>
</gene>
<dbReference type="AlphaFoldDB" id="A0A0V0RD23"/>
<comment type="caution">
    <text evidence="2">The sequence shown here is derived from an EMBL/GenBank/DDBJ whole genome shotgun (WGS) entry which is preliminary data.</text>
</comment>
<feature type="chain" id="PRO_5006867834" description="Secreted protein" evidence="1">
    <location>
        <begin position="22"/>
        <end position="227"/>
    </location>
</feature>
<name>A0A0V0RD23_9BILA</name>